<keyword evidence="12" id="KW-1185">Reference proteome</keyword>
<dbReference type="InterPro" id="IPR003369">
    <property type="entry name" value="TatA/B/E"/>
</dbReference>
<evidence type="ECO:0000256" key="6">
    <source>
        <dbReference type="ARBA" id="ARBA00022989"/>
    </source>
</evidence>
<keyword evidence="5 9" id="KW-0653">Protein transport</keyword>
<feature type="compositionally biased region" description="Low complexity" evidence="10">
    <location>
        <begin position="75"/>
        <end position="90"/>
    </location>
</feature>
<keyword evidence="8 9" id="KW-0472">Membrane</keyword>
<dbReference type="RefSeq" id="WP_344121703.1">
    <property type="nucleotide sequence ID" value="NZ_BAAAOA010000018.1"/>
</dbReference>
<comment type="subcellular location">
    <subcellularLocation>
        <location evidence="1 9">Cell membrane</location>
        <topology evidence="1 9">Single-pass membrane protein</topology>
    </subcellularLocation>
</comment>
<dbReference type="PANTHER" id="PTHR42982:SF8">
    <property type="entry name" value="SEC-INDEPENDENT PROTEIN TRANSLOCASE PROTEIN TATA"/>
    <property type="match status" value="1"/>
</dbReference>
<dbReference type="NCBIfam" id="NF001854">
    <property type="entry name" value="PRK00575.1"/>
    <property type="match status" value="1"/>
</dbReference>
<reference evidence="11 12" key="1">
    <citation type="journal article" date="2019" name="Int. J. Syst. Evol. Microbiol.">
        <title>The Global Catalogue of Microorganisms (GCM) 10K type strain sequencing project: providing services to taxonomists for standard genome sequencing and annotation.</title>
        <authorList>
            <consortium name="The Broad Institute Genomics Platform"/>
            <consortium name="The Broad Institute Genome Sequencing Center for Infectious Disease"/>
            <person name="Wu L."/>
            <person name="Ma J."/>
        </authorList>
    </citation>
    <scope>NUCLEOTIDE SEQUENCE [LARGE SCALE GENOMIC DNA]</scope>
    <source>
        <strain evidence="11 12">JCM 14735</strain>
    </source>
</reference>
<accession>A0ABN2KKZ1</accession>
<comment type="caution">
    <text evidence="11">The sequence shown here is derived from an EMBL/GenBank/DDBJ whole genome shotgun (WGS) entry which is preliminary data.</text>
</comment>
<comment type="similarity">
    <text evidence="9">Belongs to the TatA/E family.</text>
</comment>
<dbReference type="PANTHER" id="PTHR42982">
    <property type="entry name" value="SEC-INDEPENDENT PROTEIN TRANSLOCASE PROTEIN TATA"/>
    <property type="match status" value="1"/>
</dbReference>
<keyword evidence="6 9" id="KW-1133">Transmembrane helix</keyword>
<comment type="function">
    <text evidence="9">Part of the twin-arginine translocation (Tat) system that transports large folded proteins containing a characteristic twin-arginine motif in their signal peptide across membranes. TatA could form the protein-conducting channel of the Tat system.</text>
</comment>
<evidence type="ECO:0000256" key="10">
    <source>
        <dbReference type="SAM" id="MobiDB-lite"/>
    </source>
</evidence>
<dbReference type="Pfam" id="PF02416">
    <property type="entry name" value="TatA_B_E"/>
    <property type="match status" value="1"/>
</dbReference>
<evidence type="ECO:0000256" key="3">
    <source>
        <dbReference type="ARBA" id="ARBA00022475"/>
    </source>
</evidence>
<evidence type="ECO:0000313" key="12">
    <source>
        <dbReference type="Proteomes" id="UP001501204"/>
    </source>
</evidence>
<proteinExistence type="inferred from homology"/>
<keyword evidence="4 9" id="KW-0812">Transmembrane</keyword>
<evidence type="ECO:0000256" key="8">
    <source>
        <dbReference type="ARBA" id="ARBA00023136"/>
    </source>
</evidence>
<gene>
    <name evidence="9" type="primary">tatA</name>
    <name evidence="11" type="ORF">GCM10009767_17840</name>
</gene>
<keyword evidence="2 9" id="KW-0813">Transport</keyword>
<feature type="compositionally biased region" description="Basic and acidic residues" evidence="10">
    <location>
        <begin position="64"/>
        <end position="74"/>
    </location>
</feature>
<feature type="region of interest" description="Disordered" evidence="10">
    <location>
        <begin position="47"/>
        <end position="104"/>
    </location>
</feature>
<evidence type="ECO:0000256" key="9">
    <source>
        <dbReference type="HAMAP-Rule" id="MF_00236"/>
    </source>
</evidence>
<feature type="compositionally biased region" description="Basic and acidic residues" evidence="10">
    <location>
        <begin position="91"/>
        <end position="104"/>
    </location>
</feature>
<dbReference type="Gene3D" id="1.20.5.3310">
    <property type="match status" value="1"/>
</dbReference>
<evidence type="ECO:0000256" key="2">
    <source>
        <dbReference type="ARBA" id="ARBA00022448"/>
    </source>
</evidence>
<evidence type="ECO:0000256" key="5">
    <source>
        <dbReference type="ARBA" id="ARBA00022927"/>
    </source>
</evidence>
<evidence type="ECO:0000313" key="11">
    <source>
        <dbReference type="EMBL" id="GAA1759111.1"/>
    </source>
</evidence>
<dbReference type="HAMAP" id="MF_00236">
    <property type="entry name" value="TatA_E"/>
    <property type="match status" value="1"/>
</dbReference>
<protein>
    <recommendedName>
        <fullName evidence="9">Sec-independent protein translocase protein TatA</fullName>
    </recommendedName>
</protein>
<keyword evidence="7 9" id="KW-0811">Translocation</keyword>
<name>A0ABN2KKZ1_9MICC</name>
<dbReference type="Proteomes" id="UP001501204">
    <property type="component" value="Unassembled WGS sequence"/>
</dbReference>
<evidence type="ECO:0000256" key="7">
    <source>
        <dbReference type="ARBA" id="ARBA00023010"/>
    </source>
</evidence>
<evidence type="ECO:0000256" key="1">
    <source>
        <dbReference type="ARBA" id="ARBA00004162"/>
    </source>
</evidence>
<keyword evidence="3 9" id="KW-1003">Cell membrane</keyword>
<dbReference type="EMBL" id="BAAAOA010000018">
    <property type="protein sequence ID" value="GAA1759111.1"/>
    <property type="molecule type" value="Genomic_DNA"/>
</dbReference>
<dbReference type="NCBIfam" id="TIGR01411">
    <property type="entry name" value="tatAE"/>
    <property type="match status" value="1"/>
</dbReference>
<evidence type="ECO:0000256" key="4">
    <source>
        <dbReference type="ARBA" id="ARBA00022692"/>
    </source>
</evidence>
<sequence>MGRLFDSPFMILIILLVILLLFGAPKLPGMARSLGQSLRIFKSEVKEMKKDDQPDGSDVVIDGKPVESGRDVTPDRAPGTPGTAGPSGTDAPRDPEQHPGRPPA</sequence>
<comment type="subunit">
    <text evidence="9">The Tat system comprises two distinct complexes: a TatABC complex, containing multiple copies of TatA, TatB and TatC subunits, and a separate TatA complex, containing only TatA subunits. Substrates initially bind to the TatABC complex, which probably triggers association of the separate TatA complex to form the active translocon.</text>
</comment>
<dbReference type="InterPro" id="IPR006312">
    <property type="entry name" value="TatA/E"/>
</dbReference>
<organism evidence="11 12">
    <name type="scientific">Kocuria aegyptia</name>
    <dbReference type="NCBI Taxonomy" id="330943"/>
    <lineage>
        <taxon>Bacteria</taxon>
        <taxon>Bacillati</taxon>
        <taxon>Actinomycetota</taxon>
        <taxon>Actinomycetes</taxon>
        <taxon>Micrococcales</taxon>
        <taxon>Micrococcaceae</taxon>
        <taxon>Kocuria</taxon>
    </lineage>
</organism>